<keyword evidence="5" id="KW-0472">Membrane</keyword>
<keyword evidence="3" id="KW-0677">Repeat</keyword>
<evidence type="ECO:0000256" key="3">
    <source>
        <dbReference type="ARBA" id="ARBA00022737"/>
    </source>
</evidence>
<evidence type="ECO:0000256" key="5">
    <source>
        <dbReference type="SAM" id="Phobius"/>
    </source>
</evidence>
<dbReference type="Pfam" id="PF13855">
    <property type="entry name" value="LRR_8"/>
    <property type="match status" value="2"/>
</dbReference>
<keyword evidence="5" id="KW-1133">Transmembrane helix</keyword>
<dbReference type="SUPFAM" id="SSF52058">
    <property type="entry name" value="L domain-like"/>
    <property type="match status" value="1"/>
</dbReference>
<keyword evidence="5" id="KW-0812">Transmembrane</keyword>
<dbReference type="InterPro" id="IPR003591">
    <property type="entry name" value="Leu-rich_rpt_typical-subtyp"/>
</dbReference>
<keyword evidence="4" id="KW-0325">Glycoprotein</keyword>
<dbReference type="FunFam" id="3.80.10.10:FF:000770">
    <property type="entry name" value="Uncharacterized protein"/>
    <property type="match status" value="1"/>
</dbReference>
<feature type="chain" id="PRO_5025401779" evidence="6">
    <location>
        <begin position="20"/>
        <end position="549"/>
    </location>
</feature>
<organism evidence="7">
    <name type="scientific">Phlebotomus kandelakii</name>
    <dbReference type="NCBI Taxonomy" id="1109342"/>
    <lineage>
        <taxon>Eukaryota</taxon>
        <taxon>Metazoa</taxon>
        <taxon>Ecdysozoa</taxon>
        <taxon>Arthropoda</taxon>
        <taxon>Hexapoda</taxon>
        <taxon>Insecta</taxon>
        <taxon>Pterygota</taxon>
        <taxon>Neoptera</taxon>
        <taxon>Endopterygota</taxon>
        <taxon>Diptera</taxon>
        <taxon>Nematocera</taxon>
        <taxon>Psychodoidea</taxon>
        <taxon>Psychodidae</taxon>
        <taxon>Phlebotomus</taxon>
        <taxon>Larroussius</taxon>
    </lineage>
</organism>
<dbReference type="InterPro" id="IPR001611">
    <property type="entry name" value="Leu-rich_rpt"/>
</dbReference>
<dbReference type="SMART" id="SM00369">
    <property type="entry name" value="LRR_TYP"/>
    <property type="match status" value="9"/>
</dbReference>
<feature type="transmembrane region" description="Helical" evidence="5">
    <location>
        <begin position="437"/>
        <end position="461"/>
    </location>
</feature>
<dbReference type="Pfam" id="PF13306">
    <property type="entry name" value="LRR_5"/>
    <property type="match status" value="1"/>
</dbReference>
<keyword evidence="1" id="KW-0433">Leucine-rich repeat</keyword>
<keyword evidence="2 6" id="KW-0732">Signal</keyword>
<evidence type="ECO:0000256" key="6">
    <source>
        <dbReference type="SAM" id="SignalP"/>
    </source>
</evidence>
<accession>A0A6B2E8Q6</accession>
<dbReference type="EMBL" id="GIFK01001614">
    <property type="protein sequence ID" value="NBJ59317.1"/>
    <property type="molecule type" value="Transcribed_RNA"/>
</dbReference>
<reference evidence="7" key="1">
    <citation type="submission" date="2019-10" db="EMBL/GenBank/DDBJ databases">
        <title>Short sand fly seasons in Tbilisi, Georgia, hinder development of host immunity to saliva of the visceral leishmaniasis vector Phlebotomus kandelakii.</title>
        <authorList>
            <person name="Oliveira F."/>
            <person name="Giorgobiani E."/>
            <person name="Guimaraes-Costa A.B."/>
            <person name="Abdeladhim M."/>
            <person name="Oristian J."/>
            <person name="Tskhvaradze L."/>
            <person name="Tsertsvadze N."/>
            <person name="Zakalashvili M."/>
            <person name="Valenzuela J.G."/>
            <person name="Kamhawi S."/>
        </authorList>
    </citation>
    <scope>NUCLEOTIDE SEQUENCE</scope>
    <source>
        <strain evidence="7">Wild-capture in Tbilisi</strain>
        <tissue evidence="7">Salivary glands</tissue>
    </source>
</reference>
<evidence type="ECO:0000256" key="2">
    <source>
        <dbReference type="ARBA" id="ARBA00022729"/>
    </source>
</evidence>
<protein>
    <submittedName>
        <fullName evidence="7">Putative extracellular matrix protein slit</fullName>
    </submittedName>
</protein>
<sequence>MASILGILSFVVLLHTSFGFCPSKCTCDGEKNLRASCAEAGLEVVPIQLNPDVKSINLAMNLISSVHYTLSFYTKLEALDLSQNRIESLGGKNFEYQNDLQELDLSRNLVSTLGKDAFRGLKRLRGLNLSSNFIEGIHSGAMVDLISLVELDLTGNRIISFEDTTFRSLGAMQVLLLENNQILEVPTSNLVYCHQLRRLDLTGNFIESVRNESFMGLRHLQDLQLDGNVIRDVHVEAFMGLARLTWLDFSDNNLTVMPTVQLSKLSNLTNLSLSGNSFSYLPAVALLNLFNLRELHLDRLERLTRIDSRAFVDNTHLQHITLDANQAFCDLPPRLFHGNPNLVDVSMRGNGLRTLDAVQFPLDRLRRLQLADNPLECNCSLLWLWRLVHEEETDGATDVQSLSLDSEAIGCDVEDVTRVRRRLKDMSEGEMECPARLVTIVCAVLTVLLVTMAGVSVVLYVQFARRRKRMAEERKNVNERIVPQQIDKMELERYLQAQALTSEYRTLRPWEIPIKETDREEPDHYEKFDYFDHRRMPPPKAPTPHVVYV</sequence>
<dbReference type="InterPro" id="IPR032675">
    <property type="entry name" value="LRR_dom_sf"/>
</dbReference>
<proteinExistence type="predicted"/>
<evidence type="ECO:0000256" key="4">
    <source>
        <dbReference type="ARBA" id="ARBA00023180"/>
    </source>
</evidence>
<dbReference type="Gene3D" id="3.80.10.10">
    <property type="entry name" value="Ribonuclease Inhibitor"/>
    <property type="match status" value="2"/>
</dbReference>
<dbReference type="PANTHER" id="PTHR45712">
    <property type="entry name" value="AGAP008170-PA"/>
    <property type="match status" value="1"/>
</dbReference>
<dbReference type="PROSITE" id="PS51450">
    <property type="entry name" value="LRR"/>
    <property type="match status" value="4"/>
</dbReference>
<dbReference type="InterPro" id="IPR026906">
    <property type="entry name" value="LRR_5"/>
</dbReference>
<dbReference type="SMART" id="SM00365">
    <property type="entry name" value="LRR_SD22"/>
    <property type="match status" value="5"/>
</dbReference>
<dbReference type="InterPro" id="IPR050333">
    <property type="entry name" value="SLRP"/>
</dbReference>
<evidence type="ECO:0000256" key="1">
    <source>
        <dbReference type="ARBA" id="ARBA00022614"/>
    </source>
</evidence>
<name>A0A6B2E8Q6_9DIPT</name>
<feature type="signal peptide" evidence="6">
    <location>
        <begin position="1"/>
        <end position="19"/>
    </location>
</feature>
<dbReference type="FunFam" id="3.80.10.10:FF:000611">
    <property type="entry name" value="Capricious, isoform E"/>
    <property type="match status" value="1"/>
</dbReference>
<dbReference type="PANTHER" id="PTHR45712:SF22">
    <property type="entry name" value="INSULIN-LIKE GROWTH FACTOR-BINDING PROTEIN COMPLEX ACID LABILE SUBUNIT"/>
    <property type="match status" value="1"/>
</dbReference>
<evidence type="ECO:0000313" key="7">
    <source>
        <dbReference type="EMBL" id="NBJ59317.1"/>
    </source>
</evidence>
<dbReference type="AlphaFoldDB" id="A0A6B2E8Q6"/>